<reference evidence="1 2" key="1">
    <citation type="submission" date="2016-10" db="EMBL/GenBank/DDBJ databases">
        <title>Draft genome sequence of Coniochaeta ligniaria NRRL30616, a lignocellulolytic fungus for bioabatement of inhibitors in plant biomass hydrolysates.</title>
        <authorList>
            <consortium name="DOE Joint Genome Institute"/>
            <person name="Jimenez D.J."/>
            <person name="Hector R.E."/>
            <person name="Riley R."/>
            <person name="Sun H."/>
            <person name="Grigoriev I.V."/>
            <person name="Van Elsas J.D."/>
            <person name="Nichols N.N."/>
        </authorList>
    </citation>
    <scope>NUCLEOTIDE SEQUENCE [LARGE SCALE GENOMIC DNA]</scope>
    <source>
        <strain evidence="1 2">NRRL 30616</strain>
    </source>
</reference>
<evidence type="ECO:0000313" key="1">
    <source>
        <dbReference type="EMBL" id="OIW26831.1"/>
    </source>
</evidence>
<dbReference type="InParanoid" id="A0A1J7IGJ1"/>
<proteinExistence type="predicted"/>
<name>A0A1J7IGJ1_9PEZI</name>
<dbReference type="EMBL" id="KV875100">
    <property type="protein sequence ID" value="OIW26831.1"/>
    <property type="molecule type" value="Genomic_DNA"/>
</dbReference>
<sequence>MGIHLRNEKTPPRSVVCVVTCSLPYLAARAVVDLRVNALRRSARRLLGANRFVSSLSPSCRIRSSTHDSTYVTRVVQMHMYARQRVRFPPLLYLLYLHYIVR</sequence>
<evidence type="ECO:0000313" key="2">
    <source>
        <dbReference type="Proteomes" id="UP000182658"/>
    </source>
</evidence>
<dbReference type="AlphaFoldDB" id="A0A1J7IGJ1"/>
<gene>
    <name evidence="1" type="ORF">CONLIGDRAFT_490260</name>
</gene>
<keyword evidence="2" id="KW-1185">Reference proteome</keyword>
<accession>A0A1J7IGJ1</accession>
<dbReference type="Proteomes" id="UP000182658">
    <property type="component" value="Unassembled WGS sequence"/>
</dbReference>
<organism evidence="1 2">
    <name type="scientific">Coniochaeta ligniaria NRRL 30616</name>
    <dbReference type="NCBI Taxonomy" id="1408157"/>
    <lineage>
        <taxon>Eukaryota</taxon>
        <taxon>Fungi</taxon>
        <taxon>Dikarya</taxon>
        <taxon>Ascomycota</taxon>
        <taxon>Pezizomycotina</taxon>
        <taxon>Sordariomycetes</taxon>
        <taxon>Sordariomycetidae</taxon>
        <taxon>Coniochaetales</taxon>
        <taxon>Coniochaetaceae</taxon>
        <taxon>Coniochaeta</taxon>
    </lineage>
</organism>
<protein>
    <submittedName>
        <fullName evidence="1">Uncharacterized protein</fullName>
    </submittedName>
</protein>